<dbReference type="Gene3D" id="3.40.50.720">
    <property type="entry name" value="NAD(P)-binding Rossmann-like Domain"/>
    <property type="match status" value="1"/>
</dbReference>
<dbReference type="AlphaFoldDB" id="A0A940PBS2"/>
<comment type="caution">
    <text evidence="3">The sequence shown here is derived from an EMBL/GenBank/DDBJ whole genome shotgun (WGS) entry which is preliminary data.</text>
</comment>
<sequence>MYNLSGKNVVVVGASSGIGAQAAVAYAKAGANVAILARRLERLQALEKELTSYGVQAVSIKCDVSDHQAIKDAAGQIFTVFPRVDILLNNAGVAVKGDLIELTEADWDWSFDVNLKGIFLMCKYILPNMIENQYGKIINISSINALISDKLPGFVRQSYNTSKKAVVGLTESMATYYGKYNITVNAIGPGFFKTEMTEGSLFKSAEFMSKHNERNPMGRTGAEEEMNGPILFLSSDASSYVNGQFLVVDGGLTLV</sequence>
<gene>
    <name evidence="3" type="ORF">I6N95_19535</name>
</gene>
<evidence type="ECO:0000256" key="2">
    <source>
        <dbReference type="ARBA" id="ARBA00023002"/>
    </source>
</evidence>
<proteinExistence type="inferred from homology"/>
<reference evidence="3" key="1">
    <citation type="submission" date="2020-12" db="EMBL/GenBank/DDBJ databases">
        <title>Vagococcus allomyrinae sp. nov. and Enterococcus lavae sp. nov., isolated from the larvae of Allomyrina dichotoma.</title>
        <authorList>
            <person name="Lee S.D."/>
        </authorList>
    </citation>
    <scope>NUCLEOTIDE SEQUENCE</scope>
    <source>
        <strain evidence="3">BWB3-3</strain>
    </source>
</reference>
<dbReference type="PROSITE" id="PS00061">
    <property type="entry name" value="ADH_SHORT"/>
    <property type="match status" value="1"/>
</dbReference>
<keyword evidence="2" id="KW-0560">Oxidoreductase</keyword>
<name>A0A940PBS2_9ENTE</name>
<dbReference type="GO" id="GO:0016616">
    <property type="term" value="F:oxidoreductase activity, acting on the CH-OH group of donors, NAD or NADP as acceptor"/>
    <property type="evidence" value="ECO:0007669"/>
    <property type="project" value="TreeGrafter"/>
</dbReference>
<dbReference type="RefSeq" id="WP_209531030.1">
    <property type="nucleotide sequence ID" value="NZ_JAEEGA010000015.1"/>
</dbReference>
<dbReference type="InterPro" id="IPR020904">
    <property type="entry name" value="Sc_DH/Rdtase_CS"/>
</dbReference>
<protein>
    <submittedName>
        <fullName evidence="3">SDR family oxidoreductase</fullName>
    </submittedName>
</protein>
<evidence type="ECO:0000256" key="1">
    <source>
        <dbReference type="ARBA" id="ARBA00006484"/>
    </source>
</evidence>
<dbReference type="FunFam" id="3.40.50.720:FF:000084">
    <property type="entry name" value="Short-chain dehydrogenase reductase"/>
    <property type="match status" value="1"/>
</dbReference>
<dbReference type="PRINTS" id="PR00081">
    <property type="entry name" value="GDHRDH"/>
</dbReference>
<evidence type="ECO:0000313" key="4">
    <source>
        <dbReference type="Proteomes" id="UP000674938"/>
    </source>
</evidence>
<dbReference type="PANTHER" id="PTHR42760">
    <property type="entry name" value="SHORT-CHAIN DEHYDROGENASES/REDUCTASES FAMILY MEMBER"/>
    <property type="match status" value="1"/>
</dbReference>
<dbReference type="InterPro" id="IPR002347">
    <property type="entry name" value="SDR_fam"/>
</dbReference>
<dbReference type="PRINTS" id="PR00080">
    <property type="entry name" value="SDRFAMILY"/>
</dbReference>
<dbReference type="SUPFAM" id="SSF51735">
    <property type="entry name" value="NAD(P)-binding Rossmann-fold domains"/>
    <property type="match status" value="1"/>
</dbReference>
<organism evidence="3 4">
    <name type="scientific">Vagococcus allomyrinae</name>
    <dbReference type="NCBI Taxonomy" id="2794353"/>
    <lineage>
        <taxon>Bacteria</taxon>
        <taxon>Bacillati</taxon>
        <taxon>Bacillota</taxon>
        <taxon>Bacilli</taxon>
        <taxon>Lactobacillales</taxon>
        <taxon>Enterococcaceae</taxon>
        <taxon>Vagococcus</taxon>
    </lineage>
</organism>
<dbReference type="Pfam" id="PF13561">
    <property type="entry name" value="adh_short_C2"/>
    <property type="match status" value="1"/>
</dbReference>
<accession>A0A940PBS2</accession>
<keyword evidence="4" id="KW-1185">Reference proteome</keyword>
<evidence type="ECO:0000313" key="3">
    <source>
        <dbReference type="EMBL" id="MBP1043216.1"/>
    </source>
</evidence>
<dbReference type="Proteomes" id="UP000674938">
    <property type="component" value="Unassembled WGS sequence"/>
</dbReference>
<dbReference type="EMBL" id="JAEEGA010000015">
    <property type="protein sequence ID" value="MBP1043216.1"/>
    <property type="molecule type" value="Genomic_DNA"/>
</dbReference>
<comment type="similarity">
    <text evidence="1">Belongs to the short-chain dehydrogenases/reductases (SDR) family.</text>
</comment>
<dbReference type="InterPro" id="IPR036291">
    <property type="entry name" value="NAD(P)-bd_dom_sf"/>
</dbReference>
<dbReference type="GO" id="GO:0008206">
    <property type="term" value="P:bile acid metabolic process"/>
    <property type="evidence" value="ECO:0007669"/>
    <property type="project" value="UniProtKB-ARBA"/>
</dbReference>